<dbReference type="RefSeq" id="WP_049747831.1">
    <property type="nucleotide sequence ID" value="NZ_CP012150.1"/>
</dbReference>
<dbReference type="EMBL" id="CP012150">
    <property type="protein sequence ID" value="AKS35371.1"/>
    <property type="molecule type" value="Genomic_DNA"/>
</dbReference>
<name>A0A0K0XDB0_MYCGD</name>
<protein>
    <submittedName>
        <fullName evidence="1">Uncharacterized protein</fullName>
    </submittedName>
</protein>
<sequence>MLELRTKEQALAYLAQMSPTETFEVQPFENGWVCTKVLTPEQISSGQAVGLARLVIDSETAKIYQYPSWSTAMVAQAHMAFKQTGINRAGKQIYPHQWKVTVRRIKEDQETIVYQLTATSLTSPPESTREHQLTIERQGHRYFPTDPLSSAAMVHAKWVSRQNQGVWPETDTSHR</sequence>
<evidence type="ECO:0000313" key="1">
    <source>
        <dbReference type="EMBL" id="AKS35371.1"/>
    </source>
</evidence>
<organism evidence="1 2">
    <name type="scientific">Mycolicibacterium goodii</name>
    <name type="common">Mycobacterium goodii</name>
    <dbReference type="NCBI Taxonomy" id="134601"/>
    <lineage>
        <taxon>Bacteria</taxon>
        <taxon>Bacillati</taxon>
        <taxon>Actinomycetota</taxon>
        <taxon>Actinomycetes</taxon>
        <taxon>Mycobacteriales</taxon>
        <taxon>Mycobacteriaceae</taxon>
        <taxon>Mycolicibacterium</taxon>
    </lineage>
</organism>
<accession>A0A0K0XDB0</accession>
<dbReference type="AlphaFoldDB" id="A0A0K0XDB0"/>
<dbReference type="OrthoDB" id="4535692at2"/>
<dbReference type="KEGG" id="mgo:AFA91_29570"/>
<proteinExistence type="predicted"/>
<dbReference type="PATRIC" id="fig|134601.6.peg.6114"/>
<reference evidence="1 2" key="1">
    <citation type="submission" date="2015-07" db="EMBL/GenBank/DDBJ databases">
        <title>Complete genome sequence of Mycobacterium goodii X7B, a facultative thermophilic biodesulfurizing bacterium.</title>
        <authorList>
            <person name="Yu B."/>
            <person name="Li F."/>
            <person name="Xu P."/>
        </authorList>
    </citation>
    <scope>NUCLEOTIDE SEQUENCE [LARGE SCALE GENOMIC DNA]</scope>
    <source>
        <strain evidence="1 2">X7B</strain>
    </source>
</reference>
<evidence type="ECO:0000313" key="2">
    <source>
        <dbReference type="Proteomes" id="UP000062255"/>
    </source>
</evidence>
<gene>
    <name evidence="1" type="ORF">AFA91_29570</name>
</gene>
<dbReference type="Proteomes" id="UP000062255">
    <property type="component" value="Chromosome"/>
</dbReference>